<dbReference type="PANTHER" id="PTHR23302:SF65">
    <property type="entry name" value="TRANSMEMBRANE CHANNEL-LIKE PROTEIN 2"/>
    <property type="match status" value="1"/>
</dbReference>
<feature type="transmembrane region" description="Helical" evidence="6">
    <location>
        <begin position="342"/>
        <end position="361"/>
    </location>
</feature>
<gene>
    <name evidence="8" type="ORF">DME_LOCUS7506</name>
</gene>
<feature type="transmembrane region" description="Helical" evidence="6">
    <location>
        <begin position="264"/>
        <end position="285"/>
    </location>
</feature>
<evidence type="ECO:0000313" key="9">
    <source>
        <dbReference type="Proteomes" id="UP000274756"/>
    </source>
</evidence>
<keyword evidence="9" id="KW-1185">Reference proteome</keyword>
<evidence type="ECO:0000256" key="1">
    <source>
        <dbReference type="ARBA" id="ARBA00004141"/>
    </source>
</evidence>
<dbReference type="PANTHER" id="PTHR23302">
    <property type="entry name" value="TRANSMEMBRANE CHANNEL-RELATED"/>
    <property type="match status" value="1"/>
</dbReference>
<protein>
    <recommendedName>
        <fullName evidence="7">TMC domain-containing protein</fullName>
    </recommendedName>
</protein>
<dbReference type="GO" id="GO:0008381">
    <property type="term" value="F:mechanosensitive monoatomic ion channel activity"/>
    <property type="evidence" value="ECO:0007669"/>
    <property type="project" value="TreeGrafter"/>
</dbReference>
<dbReference type="AlphaFoldDB" id="A0A3P7Q265"/>
<evidence type="ECO:0000256" key="3">
    <source>
        <dbReference type="ARBA" id="ARBA00022692"/>
    </source>
</evidence>
<proteinExistence type="inferred from homology"/>
<reference evidence="8 9" key="1">
    <citation type="submission" date="2018-11" db="EMBL/GenBank/DDBJ databases">
        <authorList>
            <consortium name="Pathogen Informatics"/>
        </authorList>
    </citation>
    <scope>NUCLEOTIDE SEQUENCE [LARGE SCALE GENOMIC DNA]</scope>
</reference>
<name>A0A3P7Q265_DRAME</name>
<dbReference type="InterPro" id="IPR038900">
    <property type="entry name" value="TMC"/>
</dbReference>
<dbReference type="Pfam" id="PF07810">
    <property type="entry name" value="TMC"/>
    <property type="match status" value="1"/>
</dbReference>
<dbReference type="GO" id="GO:0005886">
    <property type="term" value="C:plasma membrane"/>
    <property type="evidence" value="ECO:0007669"/>
    <property type="project" value="InterPro"/>
</dbReference>
<keyword evidence="3 6" id="KW-0812">Transmembrane</keyword>
<feature type="domain" description="TMC" evidence="7">
    <location>
        <begin position="193"/>
        <end position="308"/>
    </location>
</feature>
<accession>A0A3P7Q265</accession>
<keyword evidence="4 6" id="KW-1133">Transmembrane helix</keyword>
<comment type="similarity">
    <text evidence="2">Belongs to the TMC family.</text>
</comment>
<dbReference type="STRING" id="318479.A0A3P7Q265"/>
<organism evidence="8 9">
    <name type="scientific">Dracunculus medinensis</name>
    <name type="common">Guinea worm</name>
    <dbReference type="NCBI Taxonomy" id="318479"/>
    <lineage>
        <taxon>Eukaryota</taxon>
        <taxon>Metazoa</taxon>
        <taxon>Ecdysozoa</taxon>
        <taxon>Nematoda</taxon>
        <taxon>Chromadorea</taxon>
        <taxon>Rhabditida</taxon>
        <taxon>Spirurina</taxon>
        <taxon>Dracunculoidea</taxon>
        <taxon>Dracunculidae</taxon>
        <taxon>Dracunculus</taxon>
    </lineage>
</organism>
<evidence type="ECO:0000259" key="7">
    <source>
        <dbReference type="Pfam" id="PF07810"/>
    </source>
</evidence>
<comment type="subcellular location">
    <subcellularLocation>
        <location evidence="1">Membrane</location>
        <topology evidence="1">Multi-pass membrane protein</topology>
    </subcellularLocation>
</comment>
<dbReference type="Proteomes" id="UP000274756">
    <property type="component" value="Unassembled WGS sequence"/>
</dbReference>
<keyword evidence="5 6" id="KW-0472">Membrane</keyword>
<evidence type="ECO:0000256" key="2">
    <source>
        <dbReference type="ARBA" id="ARBA00006510"/>
    </source>
</evidence>
<dbReference type="InterPro" id="IPR012496">
    <property type="entry name" value="TMC_dom"/>
</dbReference>
<feature type="transmembrane region" description="Helical" evidence="6">
    <location>
        <begin position="26"/>
        <end position="48"/>
    </location>
</feature>
<evidence type="ECO:0000256" key="6">
    <source>
        <dbReference type="SAM" id="Phobius"/>
    </source>
</evidence>
<dbReference type="EMBL" id="UYYG01001161">
    <property type="protein sequence ID" value="VDN57533.1"/>
    <property type="molecule type" value="Genomic_DNA"/>
</dbReference>
<sequence length="427" mass="49513">MTFPNFFDLISKIERYHPRFALRLQLARVLFLYIVNYYTLIVSLMFMLDTMESQRSAGQQLLLADQYMDNHFNFPKLNSSISFALFNRTKREFLPTTIANMTQEPTPVTTLNMADTKTWTTVFPNFGPFAIANPKAIISEGSKISISTSRFLAHPIGKADWSKNTTDEPTPLNYSTGFHAISAMQVTDWYDECWENLIGQEITKLVTMDLLMTIASILVIDFLRGLWVRHCNLWWFWNLECTFPEYGEFKVAENVLHLVNNQGMIWLGLFFVPMLPAINNIKLIILMYIRAWAVMTCNVPARQIFRASRSQERFYSIIIQLLDRNLSKGLVDVIKYMSSPGIVIPVLLLLLLIIYFLFALVRGLREANGDLSKQLVHERTEEKKRIFELAGGRRRRSTNANFYREFYKSVNNNNTDRTGILPVDKLF</sequence>
<evidence type="ECO:0000256" key="5">
    <source>
        <dbReference type="ARBA" id="ARBA00023136"/>
    </source>
</evidence>
<dbReference type="OrthoDB" id="5831905at2759"/>
<evidence type="ECO:0000256" key="4">
    <source>
        <dbReference type="ARBA" id="ARBA00022989"/>
    </source>
</evidence>
<evidence type="ECO:0000313" key="8">
    <source>
        <dbReference type="EMBL" id="VDN57533.1"/>
    </source>
</evidence>